<organism evidence="2 3">
    <name type="scientific">Echinicola rosea</name>
    <dbReference type="NCBI Taxonomy" id="1807691"/>
    <lineage>
        <taxon>Bacteria</taxon>
        <taxon>Pseudomonadati</taxon>
        <taxon>Bacteroidota</taxon>
        <taxon>Cytophagia</taxon>
        <taxon>Cytophagales</taxon>
        <taxon>Cyclobacteriaceae</taxon>
        <taxon>Echinicola</taxon>
    </lineage>
</organism>
<dbReference type="EMBL" id="BMIU01000002">
    <property type="protein sequence ID" value="GGF19922.1"/>
    <property type="molecule type" value="Genomic_DNA"/>
</dbReference>
<dbReference type="RefSeq" id="WP_137400822.1">
    <property type="nucleotide sequence ID" value="NZ_BMIU01000002.1"/>
</dbReference>
<dbReference type="Pfam" id="PF12836">
    <property type="entry name" value="HHH_3"/>
    <property type="match status" value="2"/>
</dbReference>
<keyword evidence="1" id="KW-0472">Membrane</keyword>
<dbReference type="InterPro" id="IPR010994">
    <property type="entry name" value="RuvA_2-like"/>
</dbReference>
<keyword evidence="1" id="KW-0812">Transmembrane</keyword>
<feature type="transmembrane region" description="Helical" evidence="1">
    <location>
        <begin position="21"/>
        <end position="43"/>
    </location>
</feature>
<dbReference type="SUPFAM" id="SSF47781">
    <property type="entry name" value="RuvA domain 2-like"/>
    <property type="match status" value="2"/>
</dbReference>
<keyword evidence="1" id="KW-1133">Transmembrane helix</keyword>
<evidence type="ECO:0000256" key="1">
    <source>
        <dbReference type="SAM" id="Phobius"/>
    </source>
</evidence>
<dbReference type="Gene3D" id="1.10.150.280">
    <property type="entry name" value="AF1531-like domain"/>
    <property type="match status" value="2"/>
</dbReference>
<name>A0ABQ1UL07_9BACT</name>
<dbReference type="PANTHER" id="PTHR21180:SF32">
    <property type="entry name" value="ENDONUCLEASE_EXONUCLEASE_PHOSPHATASE FAMILY DOMAIN-CONTAINING PROTEIN 1"/>
    <property type="match status" value="1"/>
</dbReference>
<dbReference type="Proteomes" id="UP000647339">
    <property type="component" value="Unassembled WGS sequence"/>
</dbReference>
<keyword evidence="3" id="KW-1185">Reference proteome</keyword>
<dbReference type="InterPro" id="IPR051675">
    <property type="entry name" value="Endo/Exo/Phosphatase_dom_1"/>
</dbReference>
<sequence length="232" mass="27115">MKKKLRYFFKEYFGFTQRESNGFLLVIPVLLVLAFVPKAVQWYQHKAATEQYQRYLTQADSLLSVMERDSSSGMFFQVADRQLKLDTGRWEEYQRKKPVLNKMDFAEADSVVLQVVPGIGPTLAARIVKFRERLGGLHRQEQLLDVYGLKVDVAKRVFEYFTFTPSIDRQLSLNAAEPQDLAAHPYIRYGEAKVIVAYRDQHGKYKQVDDLLQIKILSKDWLDRVRPYLLLD</sequence>
<evidence type="ECO:0000313" key="3">
    <source>
        <dbReference type="Proteomes" id="UP000647339"/>
    </source>
</evidence>
<proteinExistence type="predicted"/>
<comment type="caution">
    <text evidence="2">The sequence shown here is derived from an EMBL/GenBank/DDBJ whole genome shotgun (WGS) entry which is preliminary data.</text>
</comment>
<reference evidence="3" key="1">
    <citation type="journal article" date="2019" name="Int. J. Syst. Evol. Microbiol.">
        <title>The Global Catalogue of Microorganisms (GCM) 10K type strain sequencing project: providing services to taxonomists for standard genome sequencing and annotation.</title>
        <authorList>
            <consortium name="The Broad Institute Genomics Platform"/>
            <consortium name="The Broad Institute Genome Sequencing Center for Infectious Disease"/>
            <person name="Wu L."/>
            <person name="Ma J."/>
        </authorList>
    </citation>
    <scope>NUCLEOTIDE SEQUENCE [LARGE SCALE GENOMIC DNA]</scope>
    <source>
        <strain evidence="3">CGMCC 1.15407</strain>
    </source>
</reference>
<gene>
    <name evidence="2" type="ORF">GCM10011339_04910</name>
</gene>
<accession>A0ABQ1UL07</accession>
<protein>
    <recommendedName>
        <fullName evidence="4">Helix-hairpin-helix domain-containing protein</fullName>
    </recommendedName>
</protein>
<evidence type="ECO:0000313" key="2">
    <source>
        <dbReference type="EMBL" id="GGF19922.1"/>
    </source>
</evidence>
<dbReference type="PANTHER" id="PTHR21180">
    <property type="entry name" value="ENDONUCLEASE/EXONUCLEASE/PHOSPHATASE FAMILY DOMAIN-CONTAINING PROTEIN 1"/>
    <property type="match status" value="1"/>
</dbReference>
<evidence type="ECO:0008006" key="4">
    <source>
        <dbReference type="Google" id="ProtNLM"/>
    </source>
</evidence>